<name>A0ABN9AZX5_9NEOB</name>
<dbReference type="PROSITE" id="PS50835">
    <property type="entry name" value="IG_LIKE"/>
    <property type="match status" value="1"/>
</dbReference>
<protein>
    <recommendedName>
        <fullName evidence="4">Ig-like domain-containing protein</fullName>
    </recommendedName>
</protein>
<evidence type="ECO:0000256" key="1">
    <source>
        <dbReference type="ARBA" id="ARBA00022859"/>
    </source>
</evidence>
<dbReference type="Gene3D" id="2.60.40.10">
    <property type="entry name" value="Immunoglobulins"/>
    <property type="match status" value="1"/>
</dbReference>
<evidence type="ECO:0000256" key="2">
    <source>
        <dbReference type="ARBA" id="ARBA00023130"/>
    </source>
</evidence>
<keyword evidence="3" id="KW-1280">Immunoglobulin</keyword>
<dbReference type="Pfam" id="PF07686">
    <property type="entry name" value="V-set"/>
    <property type="match status" value="1"/>
</dbReference>
<dbReference type="InterPro" id="IPR036179">
    <property type="entry name" value="Ig-like_dom_sf"/>
</dbReference>
<dbReference type="EMBL" id="CATNWA010001644">
    <property type="protein sequence ID" value="CAI9540832.1"/>
    <property type="molecule type" value="Genomic_DNA"/>
</dbReference>
<dbReference type="SUPFAM" id="SSF48726">
    <property type="entry name" value="Immunoglobulin"/>
    <property type="match status" value="1"/>
</dbReference>
<keyword evidence="6" id="KW-1185">Reference proteome</keyword>
<dbReference type="InterPro" id="IPR013783">
    <property type="entry name" value="Ig-like_fold"/>
</dbReference>
<feature type="domain" description="Ig-like" evidence="4">
    <location>
        <begin position="16"/>
        <end position="107"/>
    </location>
</feature>
<dbReference type="SMART" id="SM00406">
    <property type="entry name" value="IGv"/>
    <property type="match status" value="1"/>
</dbReference>
<dbReference type="Proteomes" id="UP001162483">
    <property type="component" value="Unassembled WGS sequence"/>
</dbReference>
<dbReference type="InterPro" id="IPR050199">
    <property type="entry name" value="IgHV"/>
</dbReference>
<keyword evidence="2" id="KW-1064">Adaptive immunity</keyword>
<feature type="non-terminal residue" evidence="5">
    <location>
        <position position="1"/>
    </location>
</feature>
<reference evidence="5" key="1">
    <citation type="submission" date="2023-05" db="EMBL/GenBank/DDBJ databases">
        <authorList>
            <person name="Stuckert A."/>
        </authorList>
    </citation>
    <scope>NUCLEOTIDE SEQUENCE</scope>
</reference>
<comment type="caution">
    <text evidence="5">The sequence shown here is derived from an EMBL/GenBank/DDBJ whole genome shotgun (WGS) entry which is preliminary data.</text>
</comment>
<gene>
    <name evidence="5" type="ORF">SPARVUS_LOCUS1810786</name>
</gene>
<keyword evidence="1" id="KW-0391">Immunity</keyword>
<dbReference type="PANTHER" id="PTHR23266">
    <property type="entry name" value="IMMUNOGLOBULIN HEAVY CHAIN"/>
    <property type="match status" value="1"/>
</dbReference>
<evidence type="ECO:0000313" key="6">
    <source>
        <dbReference type="Proteomes" id="UP001162483"/>
    </source>
</evidence>
<dbReference type="InterPro" id="IPR013106">
    <property type="entry name" value="Ig_V-set"/>
</dbReference>
<organism evidence="5 6">
    <name type="scientific">Staurois parvus</name>
    <dbReference type="NCBI Taxonomy" id="386267"/>
    <lineage>
        <taxon>Eukaryota</taxon>
        <taxon>Metazoa</taxon>
        <taxon>Chordata</taxon>
        <taxon>Craniata</taxon>
        <taxon>Vertebrata</taxon>
        <taxon>Euteleostomi</taxon>
        <taxon>Amphibia</taxon>
        <taxon>Batrachia</taxon>
        <taxon>Anura</taxon>
        <taxon>Neobatrachia</taxon>
        <taxon>Ranoidea</taxon>
        <taxon>Ranidae</taxon>
        <taxon>Staurois</taxon>
    </lineage>
</organism>
<proteinExistence type="predicted"/>
<sequence length="107" mass="12044">GVCLAQQLLQSDPAIVKPGSSYTLTCKGSGFSVSSYWMNWVRQAPGKRLQWLCRIYSTTTHYAAHYADAIKGRFTISRDDSNNMVSLQMNNMVTDDSSVYYCTRISQ</sequence>
<accession>A0ABN9AZX5</accession>
<evidence type="ECO:0000313" key="5">
    <source>
        <dbReference type="EMBL" id="CAI9540832.1"/>
    </source>
</evidence>
<evidence type="ECO:0000259" key="4">
    <source>
        <dbReference type="PROSITE" id="PS50835"/>
    </source>
</evidence>
<evidence type="ECO:0000256" key="3">
    <source>
        <dbReference type="ARBA" id="ARBA00043265"/>
    </source>
</evidence>
<dbReference type="InterPro" id="IPR007110">
    <property type="entry name" value="Ig-like_dom"/>
</dbReference>